<evidence type="ECO:0000256" key="5">
    <source>
        <dbReference type="ARBA" id="ARBA00055319"/>
    </source>
</evidence>
<dbReference type="HAMAP" id="MF_00081">
    <property type="entry name" value="HrcA"/>
    <property type="match status" value="1"/>
</dbReference>
<dbReference type="PATRIC" id="fig|301148.3.peg.1201"/>
<comment type="caution">
    <text evidence="8">The sequence shown here is derived from an EMBL/GenBank/DDBJ whole genome shotgun (WGS) entry which is preliminary data.</text>
</comment>
<dbReference type="OrthoDB" id="9783139at2"/>
<dbReference type="Gene3D" id="3.30.450.40">
    <property type="match status" value="1"/>
</dbReference>
<keyword evidence="1 6" id="KW-0678">Repressor</keyword>
<keyword evidence="3 6" id="KW-0346">Stress response</keyword>
<evidence type="ECO:0000256" key="1">
    <source>
        <dbReference type="ARBA" id="ARBA00022491"/>
    </source>
</evidence>
<evidence type="ECO:0000259" key="7">
    <source>
        <dbReference type="Pfam" id="PF01628"/>
    </source>
</evidence>
<dbReference type="Gene3D" id="3.30.390.60">
    <property type="entry name" value="Heat-inducible transcription repressor hrca homolog, domain 3"/>
    <property type="match status" value="1"/>
</dbReference>
<organism evidence="8 9">
    <name type="scientific">Caldibacillus debilis</name>
    <dbReference type="NCBI Taxonomy" id="301148"/>
    <lineage>
        <taxon>Bacteria</taxon>
        <taxon>Bacillati</taxon>
        <taxon>Bacillota</taxon>
        <taxon>Bacilli</taxon>
        <taxon>Bacillales</taxon>
        <taxon>Bacillaceae</taxon>
        <taxon>Caldibacillus</taxon>
    </lineage>
</organism>
<dbReference type="SUPFAM" id="SSF46785">
    <property type="entry name" value="Winged helix' DNA-binding domain"/>
    <property type="match status" value="1"/>
</dbReference>
<evidence type="ECO:0000256" key="3">
    <source>
        <dbReference type="ARBA" id="ARBA00023016"/>
    </source>
</evidence>
<reference evidence="8 9" key="1">
    <citation type="submission" date="2016-01" db="EMBL/GenBank/DDBJ databases">
        <title>Draft Genome Sequences of Seven Thermophilic Sporeformers Isolated from Foods.</title>
        <authorList>
            <person name="Berendsen E.M."/>
            <person name="Wells-Bennik M.H."/>
            <person name="Krawcyk A.O."/>
            <person name="De Jong A."/>
            <person name="Holsappel S."/>
            <person name="Eijlander R.T."/>
            <person name="Kuipers O.P."/>
        </authorList>
    </citation>
    <scope>NUCLEOTIDE SEQUENCE [LARGE SCALE GENOMIC DNA]</scope>
    <source>
        <strain evidence="8 9">B4135</strain>
    </source>
</reference>
<dbReference type="SUPFAM" id="SSF55781">
    <property type="entry name" value="GAF domain-like"/>
    <property type="match status" value="1"/>
</dbReference>
<dbReference type="GO" id="GO:0045892">
    <property type="term" value="P:negative regulation of DNA-templated transcription"/>
    <property type="evidence" value="ECO:0007669"/>
    <property type="project" value="UniProtKB-UniRule"/>
</dbReference>
<accession>A0A150LGF7</accession>
<comment type="similarity">
    <text evidence="6">Belongs to the HrcA family.</text>
</comment>
<evidence type="ECO:0000256" key="4">
    <source>
        <dbReference type="ARBA" id="ARBA00023163"/>
    </source>
</evidence>
<gene>
    <name evidence="6" type="primary">hrcA</name>
    <name evidence="8" type="ORF">B4135_3234</name>
</gene>
<feature type="domain" description="Heat-inducible transcription repressor HrcA C-terminal" evidence="7">
    <location>
        <begin position="104"/>
        <end position="321"/>
    </location>
</feature>
<dbReference type="InterPro" id="IPR002571">
    <property type="entry name" value="HrcA"/>
</dbReference>
<evidence type="ECO:0000313" key="9">
    <source>
        <dbReference type="Proteomes" id="UP000075683"/>
    </source>
</evidence>
<dbReference type="InterPro" id="IPR029016">
    <property type="entry name" value="GAF-like_dom_sf"/>
</dbReference>
<keyword evidence="4 6" id="KW-0804">Transcription</keyword>
<name>A0A150LGF7_9BACI</name>
<proteinExistence type="inferred from homology"/>
<dbReference type="NCBIfam" id="TIGR00331">
    <property type="entry name" value="hrcA"/>
    <property type="match status" value="1"/>
</dbReference>
<dbReference type="FunFam" id="1.10.10.10:FF:000049">
    <property type="entry name" value="Heat-inducible transcription repressor HrcA"/>
    <property type="match status" value="1"/>
</dbReference>
<dbReference type="PANTHER" id="PTHR34824:SF1">
    <property type="entry name" value="HEAT-INDUCIBLE TRANSCRIPTION REPRESSOR HRCA"/>
    <property type="match status" value="1"/>
</dbReference>
<dbReference type="InterPro" id="IPR021153">
    <property type="entry name" value="HrcA_C"/>
</dbReference>
<dbReference type="RefSeq" id="WP_061569716.1">
    <property type="nucleotide sequence ID" value="NZ_LQYT01000113.1"/>
</dbReference>
<evidence type="ECO:0000313" key="8">
    <source>
        <dbReference type="EMBL" id="KYD11119.1"/>
    </source>
</evidence>
<dbReference type="InterPro" id="IPR023120">
    <property type="entry name" value="WHTH_transcript_rep_HrcA_IDD"/>
</dbReference>
<dbReference type="EMBL" id="LQYT01000113">
    <property type="protein sequence ID" value="KYD11119.1"/>
    <property type="molecule type" value="Genomic_DNA"/>
</dbReference>
<keyword evidence="2 6" id="KW-0805">Transcription regulation</keyword>
<dbReference type="GO" id="GO:0003677">
    <property type="term" value="F:DNA binding"/>
    <property type="evidence" value="ECO:0007669"/>
    <property type="project" value="InterPro"/>
</dbReference>
<sequence length="345" mass="39261">MLTDRQLIILQVIIDDFIQSAHPVGSKTLAKKGTLSLSSATIRNEMADLEELGYIEKTHTSSGRVPSEKGYRFYVDHLLSPQKLNNEEMESIRSLFMERVYEFETIVERSAHVLSELTDYTVIVLGPEVKDHKVSRLQIIPLNEEMAVAIIVTNTGHVEKTIFSIPPNTKPGDIEKINNILNSKLIGVPLLELKSRLNEETYSLLRKHLDNVMIIDALNDMLNLPLNDQVFYGGKTNMLKQPEFQDFEKIQKLFDFIEENQGFFHLLKKMPNGIQVRIGKEINVREMDQCSLITATYSIGDEQCGTIAILGPKRMNYGKVISLLNIFSNKLTNVLTELYYGKRKG</sequence>
<dbReference type="PANTHER" id="PTHR34824">
    <property type="entry name" value="HEAT-INDUCIBLE TRANSCRIPTION REPRESSOR HRCA"/>
    <property type="match status" value="1"/>
</dbReference>
<evidence type="ECO:0000256" key="6">
    <source>
        <dbReference type="HAMAP-Rule" id="MF_00081"/>
    </source>
</evidence>
<comment type="function">
    <text evidence="5 6">Negative regulator of class I heat shock genes (grpE-dnaK-dnaJ and groELS operons). Prevents heat-shock induction of these operons.</text>
</comment>
<protein>
    <recommendedName>
        <fullName evidence="6">Heat-inducible transcription repressor HrcA</fullName>
    </recommendedName>
</protein>
<dbReference type="InterPro" id="IPR036388">
    <property type="entry name" value="WH-like_DNA-bd_sf"/>
</dbReference>
<dbReference type="STRING" id="301148.B4135_3234"/>
<dbReference type="Gene3D" id="1.10.10.10">
    <property type="entry name" value="Winged helix-like DNA-binding domain superfamily/Winged helix DNA-binding domain"/>
    <property type="match status" value="1"/>
</dbReference>
<evidence type="ECO:0000256" key="2">
    <source>
        <dbReference type="ARBA" id="ARBA00023015"/>
    </source>
</evidence>
<dbReference type="Pfam" id="PF01628">
    <property type="entry name" value="HrcA"/>
    <property type="match status" value="1"/>
</dbReference>
<dbReference type="InterPro" id="IPR036390">
    <property type="entry name" value="WH_DNA-bd_sf"/>
</dbReference>
<dbReference type="PIRSF" id="PIRSF005485">
    <property type="entry name" value="HrcA"/>
    <property type="match status" value="1"/>
</dbReference>
<dbReference type="Proteomes" id="UP000075683">
    <property type="component" value="Unassembled WGS sequence"/>
</dbReference>
<dbReference type="AlphaFoldDB" id="A0A150LGF7"/>